<dbReference type="AlphaFoldDB" id="D5BQB5"/>
<gene>
    <name evidence="1" type="ordered locus">SAR116_0370</name>
</gene>
<organism evidence="1 2">
    <name type="scientific">Puniceispirillum marinum (strain IMCC1322)</name>
    <dbReference type="NCBI Taxonomy" id="488538"/>
    <lineage>
        <taxon>Bacteria</taxon>
        <taxon>Pseudomonadati</taxon>
        <taxon>Pseudomonadota</taxon>
        <taxon>Alphaproteobacteria</taxon>
        <taxon>Candidatus Puniceispirillales</taxon>
        <taxon>Candidatus Puniceispirillaceae</taxon>
        <taxon>Candidatus Puniceispirillum</taxon>
    </lineage>
</organism>
<proteinExistence type="predicted"/>
<sequence>MADTSFFGATGTTASTQNTIQTSVDAAAASASAATTAQIVAQAARDTALSHKNAAATSETNAAASAVTANQNAANTTAVANIASDVTAVAGKATQVGLLGTSDAIADMNTLGTSAIVADMGALADRVSQMALLGTSDAVADMNTLGTSAIVADMDALADRVSQMDLLGTSDAVSDMNTLGTSDVVSDMNTLGTSSNVTNMNTLAGIASNITTTAGIASAVSSVAADATDIGAVAGKETEIGLLGTSANITAMGLLGTSANVTAMSNVSGSISNVNTVASNLTSVNDFADKYRIGSSDPSSNNDEGDLFYNTGSNTLKVYTGSAWEQGVTAGSGFLPLSGGGLTGNITFSGSQTVDGRDLSVDGAKLDGIEASATADQTAAQIKTAYESNSDTNAFTDADHTKLDGIEASATADQTASEILTAVKTVDGASSGLDADLLDGQEGSYYLNANNFSNMPSGYSGWTVSDGSNSESIADGNTLTFSGATYDTSNNTVTITSQTANDFTDADHTKLDGIEASADVTDTANVTSAGAAMLSGATFTGAVTLTNAAPQVRLKDTDVNRQLDVTYGTRAVNFDNEMASGEDIDTVQPWTAFRFIDDSETREVLRVDTAKVTVNKPIEMGSQSVKFGSSKWAIVLDGNDLDFQYNGTTVFKLASNGAVTSANDITAFGSP</sequence>
<evidence type="ECO:0000313" key="2">
    <source>
        <dbReference type="Proteomes" id="UP000007460"/>
    </source>
</evidence>
<name>D5BQB5_PUNMI</name>
<dbReference type="Proteomes" id="UP000007460">
    <property type="component" value="Chromosome"/>
</dbReference>
<dbReference type="OrthoDB" id="8351952at2"/>
<evidence type="ECO:0000313" key="1">
    <source>
        <dbReference type="EMBL" id="ADE38613.1"/>
    </source>
</evidence>
<dbReference type="KEGG" id="apb:SAR116_0370"/>
<protein>
    <submittedName>
        <fullName evidence="1">Uncharacterized protein</fullName>
    </submittedName>
</protein>
<keyword evidence="2" id="KW-1185">Reference proteome</keyword>
<dbReference type="HOGENOM" id="CLU_409305_0_0_5"/>
<reference evidence="1 2" key="1">
    <citation type="journal article" date="2010" name="J. Bacteriol.">
        <title>Complete genome sequence of "Candidatus Puniceispirillum marinum" IMCC1322, a representative of the SAR116 clade in the Alphaproteobacteria.</title>
        <authorList>
            <person name="Oh H.M."/>
            <person name="Kwon K.K."/>
            <person name="Kang I."/>
            <person name="Kang S.G."/>
            <person name="Lee J.H."/>
            <person name="Kim S.J."/>
            <person name="Cho J.C."/>
        </authorList>
    </citation>
    <scope>NUCLEOTIDE SEQUENCE [LARGE SCALE GENOMIC DNA]</scope>
    <source>
        <strain evidence="1 2">IMCC1322</strain>
    </source>
</reference>
<dbReference type="EMBL" id="CP001751">
    <property type="protein sequence ID" value="ADE38613.1"/>
    <property type="molecule type" value="Genomic_DNA"/>
</dbReference>
<dbReference type="STRING" id="488538.SAR116_0370"/>
<dbReference type="RefSeq" id="WP_013045243.1">
    <property type="nucleotide sequence ID" value="NC_014010.1"/>
</dbReference>
<accession>D5BQB5</accession>